<feature type="transmembrane region" description="Helical" evidence="1">
    <location>
        <begin position="48"/>
        <end position="66"/>
    </location>
</feature>
<organism evidence="2 3">
    <name type="scientific">Acetoanaerobium sticklandii (strain ATCC 12662 / DSM 519 / JCM 1433 / CCUG 9281 / NCIMB 10654 / HF)</name>
    <name type="common">Clostridium sticklandii</name>
    <dbReference type="NCBI Taxonomy" id="499177"/>
    <lineage>
        <taxon>Bacteria</taxon>
        <taxon>Bacillati</taxon>
        <taxon>Bacillota</taxon>
        <taxon>Clostridia</taxon>
        <taxon>Peptostreptococcales</taxon>
        <taxon>Filifactoraceae</taxon>
        <taxon>Acetoanaerobium</taxon>
    </lineage>
</organism>
<dbReference type="EMBL" id="FP565809">
    <property type="protein sequence ID" value="CBH22244.1"/>
    <property type="molecule type" value="Genomic_DNA"/>
</dbReference>
<dbReference type="Pfam" id="PF09527">
    <property type="entry name" value="ATPase_gene1"/>
    <property type="match status" value="1"/>
</dbReference>
<sequence>MPKEDKNFYKSLSNLALLSQIGFSMIVPIIGCVWIANFLMKKFNMGTWVLFLFIILGVTSAFANLFRLTRFSSKTNENKDSKTKDKDGDL</sequence>
<dbReference type="Proteomes" id="UP000007041">
    <property type="component" value="Chromosome"/>
</dbReference>
<keyword evidence="1" id="KW-0472">Membrane</keyword>
<name>E3PTP0_ACESD</name>
<dbReference type="HOGENOM" id="CLU_137927_5_2_9"/>
<dbReference type="STRING" id="1511.CLOST_2124"/>
<evidence type="ECO:0000256" key="1">
    <source>
        <dbReference type="SAM" id="Phobius"/>
    </source>
</evidence>
<dbReference type="InterPro" id="IPR032820">
    <property type="entry name" value="ATPase_put"/>
</dbReference>
<proteinExistence type="predicted"/>
<keyword evidence="1" id="KW-1133">Transmembrane helix</keyword>
<keyword evidence="1" id="KW-0812">Transmembrane</keyword>
<dbReference type="BioCyc" id="CSTI499177:GJE9-2189-MONOMER"/>
<feature type="transmembrane region" description="Helical" evidence="1">
    <location>
        <begin position="12"/>
        <end position="36"/>
    </location>
</feature>
<dbReference type="AlphaFoldDB" id="E3PTP0"/>
<accession>E3PTP0</accession>
<evidence type="ECO:0000313" key="2">
    <source>
        <dbReference type="EMBL" id="CBH22244.1"/>
    </source>
</evidence>
<evidence type="ECO:0000313" key="3">
    <source>
        <dbReference type="Proteomes" id="UP000007041"/>
    </source>
</evidence>
<keyword evidence="3" id="KW-1185">Reference proteome</keyword>
<reference evidence="3" key="1">
    <citation type="journal article" date="2010" name="BMC Genomics">
        <title>Clostridium sticklandii, a specialist in amino acid degradation:revisiting its metabolism through its genome sequence.</title>
        <authorList>
            <person name="Fonknechten N."/>
            <person name="Chaussonnerie S."/>
            <person name="Tricot S."/>
            <person name="Lajus A."/>
            <person name="Andreesen J.R."/>
            <person name="Perchat N."/>
            <person name="Pelletier E."/>
            <person name="Gouyvenoux M."/>
            <person name="Barbe V."/>
            <person name="Salanoubat M."/>
            <person name="Le Paslier D."/>
            <person name="Weissenbach J."/>
            <person name="Cohen G.N."/>
            <person name="Kreimeyer A."/>
        </authorList>
    </citation>
    <scope>NUCLEOTIDE SEQUENCE [LARGE SCALE GENOMIC DNA]</scope>
    <source>
        <strain evidence="3">ATCC 12662 / DSM 519 / JCM 1433 / CCUG 9281 / NCIMB 10654 / HF</strain>
    </source>
</reference>
<protein>
    <submittedName>
        <fullName evidence="2">Uncharacterized protein</fullName>
    </submittedName>
</protein>
<gene>
    <name evidence="2" type="ordered locus">CLOST_2124</name>
</gene>
<dbReference type="KEGG" id="cst:CLOST_2124"/>